<proteinExistence type="predicted"/>
<evidence type="ECO:0000313" key="1">
    <source>
        <dbReference type="EMBL" id="PHD63346.1"/>
    </source>
</evidence>
<dbReference type="EMBL" id="NUSQ01000151">
    <property type="protein sequence ID" value="PHD63346.1"/>
    <property type="molecule type" value="Genomic_DNA"/>
</dbReference>
<accession>A0A2C4QE95</accession>
<reference evidence="1 2" key="1">
    <citation type="submission" date="2017-09" db="EMBL/GenBank/DDBJ databases">
        <title>Large-scale bioinformatics analysis of Bacillus genomes uncovers conserved roles of natural products in bacterial physiology.</title>
        <authorList>
            <consortium name="Agbiome Team Llc"/>
            <person name="Bleich R.M."/>
            <person name="Grubbs K.J."/>
            <person name="Santa Maria K.C."/>
            <person name="Allen S.E."/>
            <person name="Farag S."/>
            <person name="Shank E.A."/>
            <person name="Bowers A."/>
        </authorList>
    </citation>
    <scope>NUCLEOTIDE SEQUENCE [LARGE SCALE GENOMIC DNA]</scope>
    <source>
        <strain evidence="1 2">AFS044250</strain>
    </source>
</reference>
<dbReference type="Proteomes" id="UP000225997">
    <property type="component" value="Unassembled WGS sequence"/>
</dbReference>
<comment type="caution">
    <text evidence="1">The sequence shown here is derived from an EMBL/GenBank/DDBJ whole genome shotgun (WGS) entry which is preliminary data.</text>
</comment>
<organism evidence="1 2">
    <name type="scientific">Bacillus toyonensis</name>
    <dbReference type="NCBI Taxonomy" id="155322"/>
    <lineage>
        <taxon>Bacteria</taxon>
        <taxon>Bacillati</taxon>
        <taxon>Bacillota</taxon>
        <taxon>Bacilli</taxon>
        <taxon>Bacillales</taxon>
        <taxon>Bacillaceae</taxon>
        <taxon>Bacillus</taxon>
        <taxon>Bacillus cereus group</taxon>
    </lineage>
</organism>
<dbReference type="RefSeq" id="WP_100062238.1">
    <property type="nucleotide sequence ID" value="NZ_NUSQ01000151.1"/>
</dbReference>
<dbReference type="AlphaFoldDB" id="A0A2C4QE95"/>
<evidence type="ECO:0000313" key="2">
    <source>
        <dbReference type="Proteomes" id="UP000225997"/>
    </source>
</evidence>
<protein>
    <submittedName>
        <fullName evidence="1">Uncharacterized protein</fullName>
    </submittedName>
</protein>
<sequence>MMDGVTKGLYEIHKSFFKNYFEDEGELERFVLEKIAYQKDNIPRRMINTVHRLVTLSEEMRVVRPGSRDLTIFFILTCIETLYNLVPDMKMKKQDIIIDFFEKYLCENDKCRIQKGISILLSDHNTPFFKEISIEQFSLMLTAVRNNLAHEGVYWVLHFREEDSDVKMLHNLNSKLKKDEGYRDITYEIGITYKEFKLACMKAFINFMNEYYRTYCLSD</sequence>
<gene>
    <name evidence="1" type="ORF">COF40_25285</name>
</gene>
<name>A0A2C4QE95_9BACI</name>